<proteinExistence type="predicted"/>
<dbReference type="AlphaFoldDB" id="A0A8S0TVX6"/>
<evidence type="ECO:0000313" key="2">
    <source>
        <dbReference type="EMBL" id="CAA3009164.1"/>
    </source>
</evidence>
<feature type="compositionally biased region" description="Polar residues" evidence="1">
    <location>
        <begin position="217"/>
        <end position="229"/>
    </location>
</feature>
<comment type="caution">
    <text evidence="2">The sequence shown here is derived from an EMBL/GenBank/DDBJ whole genome shotgun (WGS) entry which is preliminary data.</text>
</comment>
<dbReference type="Gene3D" id="1.25.40.20">
    <property type="entry name" value="Ankyrin repeat-containing domain"/>
    <property type="match status" value="1"/>
</dbReference>
<dbReference type="EMBL" id="CACTIH010007313">
    <property type="protein sequence ID" value="CAA3009164.1"/>
    <property type="molecule type" value="Genomic_DNA"/>
</dbReference>
<keyword evidence="3" id="KW-1185">Reference proteome</keyword>
<dbReference type="Gramene" id="OE9A045577T1">
    <property type="protein sequence ID" value="OE9A045577C1"/>
    <property type="gene ID" value="OE9A045577"/>
</dbReference>
<protein>
    <submittedName>
        <fullName evidence="2">Uncharacterized protein LOC111394077</fullName>
    </submittedName>
</protein>
<organism evidence="2 3">
    <name type="scientific">Olea europaea subsp. europaea</name>
    <dbReference type="NCBI Taxonomy" id="158383"/>
    <lineage>
        <taxon>Eukaryota</taxon>
        <taxon>Viridiplantae</taxon>
        <taxon>Streptophyta</taxon>
        <taxon>Embryophyta</taxon>
        <taxon>Tracheophyta</taxon>
        <taxon>Spermatophyta</taxon>
        <taxon>Magnoliopsida</taxon>
        <taxon>eudicotyledons</taxon>
        <taxon>Gunneridae</taxon>
        <taxon>Pentapetalae</taxon>
        <taxon>asterids</taxon>
        <taxon>lamiids</taxon>
        <taxon>Lamiales</taxon>
        <taxon>Oleaceae</taxon>
        <taxon>Oleeae</taxon>
        <taxon>Olea</taxon>
    </lineage>
</organism>
<name>A0A8S0TVX6_OLEEU</name>
<reference evidence="2 3" key="1">
    <citation type="submission" date="2019-12" db="EMBL/GenBank/DDBJ databases">
        <authorList>
            <person name="Alioto T."/>
            <person name="Alioto T."/>
            <person name="Gomez Garrido J."/>
        </authorList>
    </citation>
    <scope>NUCLEOTIDE SEQUENCE [LARGE SCALE GENOMIC DNA]</scope>
</reference>
<sequence>MAPKIKETPIEEEISLDDLFDLTMKKKWNKVGTAYKQCPSTRIAKLTKSEETALHVAISSYHSELHSSDCEKHIEEMIKSIPDEDAFETLSMENVKGDTPLHLAAAVGWLSICKCIASRDRELISTRNLKGETPLFVAAYHGKLDSFIFLHEYYNKEQVQEPNQQNIGQEPDESLRRREDGNTILHSAISAEYFTGLGNQRGSSSDEENPPKREKNPQSTYDFLAQFSN</sequence>
<dbReference type="PANTHER" id="PTHR24121">
    <property type="entry name" value="NO MECHANORECEPTOR POTENTIAL C, ISOFORM D-RELATED"/>
    <property type="match status" value="1"/>
</dbReference>
<dbReference type="Proteomes" id="UP000594638">
    <property type="component" value="Unassembled WGS sequence"/>
</dbReference>
<dbReference type="Pfam" id="PF12796">
    <property type="entry name" value="Ank_2"/>
    <property type="match status" value="1"/>
</dbReference>
<dbReference type="SUPFAM" id="SSF48403">
    <property type="entry name" value="Ankyrin repeat"/>
    <property type="match status" value="1"/>
</dbReference>
<dbReference type="InterPro" id="IPR002110">
    <property type="entry name" value="Ankyrin_rpt"/>
</dbReference>
<accession>A0A8S0TVX6</accession>
<dbReference type="OrthoDB" id="909822at2759"/>
<gene>
    <name evidence="2" type="ORF">OLEA9_A045577</name>
</gene>
<evidence type="ECO:0000256" key="1">
    <source>
        <dbReference type="SAM" id="MobiDB-lite"/>
    </source>
</evidence>
<dbReference type="SMART" id="SM00248">
    <property type="entry name" value="ANK"/>
    <property type="match status" value="3"/>
</dbReference>
<feature type="region of interest" description="Disordered" evidence="1">
    <location>
        <begin position="193"/>
        <end position="229"/>
    </location>
</feature>
<evidence type="ECO:0000313" key="3">
    <source>
        <dbReference type="Proteomes" id="UP000594638"/>
    </source>
</evidence>
<dbReference type="InterPro" id="IPR036770">
    <property type="entry name" value="Ankyrin_rpt-contain_sf"/>
</dbReference>
<dbReference type="PANTHER" id="PTHR24121:SF15">
    <property type="entry name" value="ANKYRIN REPEAT PROTEIN"/>
    <property type="match status" value="1"/>
</dbReference>